<evidence type="ECO:0008006" key="4">
    <source>
        <dbReference type="Google" id="ProtNLM"/>
    </source>
</evidence>
<keyword evidence="1" id="KW-1133">Transmembrane helix</keyword>
<dbReference type="RefSeq" id="WP_184913120.1">
    <property type="nucleotide sequence ID" value="NZ_JACHJR010000001.1"/>
</dbReference>
<evidence type="ECO:0000313" key="3">
    <source>
        <dbReference type="Proteomes" id="UP000573327"/>
    </source>
</evidence>
<sequence>MSRNTVNRILLALAGLLLLAGGALVLAGGFDLYGRLGVRMPGWWPLTSPDQPVLSDASRTRWSDEPWWWPVVFAVLGLTVALSLWWLFAQLRRSGPSSVTLPVAAPGVTLRLRSRALVDAVETETVALPEVARVQARLTGRPKRLLLRAAVRLTPDGDPAAAVDRFLTGPLAHARTALGQDLPTDLRLQVARPPSPRREPAPRRVI</sequence>
<dbReference type="AlphaFoldDB" id="A0A7W7WGM2"/>
<comment type="caution">
    <text evidence="2">The sequence shown here is derived from an EMBL/GenBank/DDBJ whole genome shotgun (WGS) entry which is preliminary data.</text>
</comment>
<feature type="transmembrane region" description="Helical" evidence="1">
    <location>
        <begin position="67"/>
        <end position="88"/>
    </location>
</feature>
<dbReference type="Proteomes" id="UP000573327">
    <property type="component" value="Unassembled WGS sequence"/>
</dbReference>
<dbReference type="EMBL" id="JACHJR010000001">
    <property type="protein sequence ID" value="MBB4946228.1"/>
    <property type="molecule type" value="Genomic_DNA"/>
</dbReference>
<protein>
    <recommendedName>
        <fullName evidence="4">Alkaline shock response membrane anchor protein AmaP</fullName>
    </recommendedName>
</protein>
<name>A0A7W7WGM2_9ACTN</name>
<evidence type="ECO:0000313" key="2">
    <source>
        <dbReference type="EMBL" id="MBB4946228.1"/>
    </source>
</evidence>
<evidence type="ECO:0000256" key="1">
    <source>
        <dbReference type="SAM" id="Phobius"/>
    </source>
</evidence>
<keyword evidence="1" id="KW-0812">Transmembrane</keyword>
<organism evidence="2 3">
    <name type="scientific">Kitasatospora gansuensis</name>
    <dbReference type="NCBI Taxonomy" id="258050"/>
    <lineage>
        <taxon>Bacteria</taxon>
        <taxon>Bacillati</taxon>
        <taxon>Actinomycetota</taxon>
        <taxon>Actinomycetes</taxon>
        <taxon>Kitasatosporales</taxon>
        <taxon>Streptomycetaceae</taxon>
        <taxon>Kitasatospora</taxon>
    </lineage>
</organism>
<accession>A0A7W7WGM2</accession>
<reference evidence="2 3" key="1">
    <citation type="submission" date="2020-08" db="EMBL/GenBank/DDBJ databases">
        <title>Sequencing the genomes of 1000 actinobacteria strains.</title>
        <authorList>
            <person name="Klenk H.-P."/>
        </authorList>
    </citation>
    <scope>NUCLEOTIDE SEQUENCE [LARGE SCALE GENOMIC DNA]</scope>
    <source>
        <strain evidence="2 3">DSM 44786</strain>
    </source>
</reference>
<keyword evidence="1" id="KW-0472">Membrane</keyword>
<gene>
    <name evidence="2" type="ORF">F4556_001763</name>
</gene>
<keyword evidence="3" id="KW-1185">Reference proteome</keyword>
<proteinExistence type="predicted"/>